<organism evidence="1 3">
    <name type="scientific">Candidatus Phosphoribacter hodrii</name>
    <dbReference type="NCBI Taxonomy" id="2953743"/>
    <lineage>
        <taxon>Bacteria</taxon>
        <taxon>Bacillati</taxon>
        <taxon>Actinomycetota</taxon>
        <taxon>Actinomycetes</taxon>
        <taxon>Micrococcales</taxon>
        <taxon>Dermatophilaceae</taxon>
        <taxon>Candidatus Phosphoribacter</taxon>
    </lineage>
</organism>
<gene>
    <name evidence="1" type="ORF">IPF40_00670</name>
    <name evidence="2" type="ORF">IPP00_08895</name>
</gene>
<dbReference type="InterPro" id="IPR019587">
    <property type="entry name" value="Polyketide_cyclase/dehydratase"/>
</dbReference>
<dbReference type="SUPFAM" id="SSF55961">
    <property type="entry name" value="Bet v1-like"/>
    <property type="match status" value="1"/>
</dbReference>
<proteinExistence type="predicted"/>
<protein>
    <submittedName>
        <fullName evidence="1">SRPBCC family protein</fullName>
    </submittedName>
</protein>
<dbReference type="EMBL" id="JADKGK010000020">
    <property type="protein sequence ID" value="MBL0004081.1"/>
    <property type="molecule type" value="Genomic_DNA"/>
</dbReference>
<sequence length="144" mass="15907">MTAVTIQRVVPRPIEAVWAVVSDLEAHPVTLTRIDTDPGPPRVGWAFVALTGIGRLRFADRMVVTRWSPPADGRAEFAIVKTGRWLGGWATIRLEALDGTRTRLTWREEIVPHPHAIGRLAAPLTDRAVRSIFTRAVAEMAARA</sequence>
<dbReference type="Proteomes" id="UP000718281">
    <property type="component" value="Unassembled WGS sequence"/>
</dbReference>
<evidence type="ECO:0000313" key="1">
    <source>
        <dbReference type="EMBL" id="MBK6299609.1"/>
    </source>
</evidence>
<dbReference type="InterPro" id="IPR023393">
    <property type="entry name" value="START-like_dom_sf"/>
</dbReference>
<accession>A0A934X336</accession>
<dbReference type="Proteomes" id="UP000886632">
    <property type="component" value="Unassembled WGS sequence"/>
</dbReference>
<dbReference type="CDD" id="cd07812">
    <property type="entry name" value="SRPBCC"/>
    <property type="match status" value="1"/>
</dbReference>
<evidence type="ECO:0000313" key="2">
    <source>
        <dbReference type="EMBL" id="MBL0004081.1"/>
    </source>
</evidence>
<dbReference type="EMBL" id="JADIXZ010000001">
    <property type="protein sequence ID" value="MBK6299609.1"/>
    <property type="molecule type" value="Genomic_DNA"/>
</dbReference>
<comment type="caution">
    <text evidence="1">The sequence shown here is derived from an EMBL/GenBank/DDBJ whole genome shotgun (WGS) entry which is preliminary data.</text>
</comment>
<name>A0A934X336_9MICO</name>
<evidence type="ECO:0000313" key="3">
    <source>
        <dbReference type="Proteomes" id="UP000718281"/>
    </source>
</evidence>
<dbReference type="Gene3D" id="3.30.530.20">
    <property type="match status" value="1"/>
</dbReference>
<reference evidence="1 3" key="1">
    <citation type="submission" date="2020-10" db="EMBL/GenBank/DDBJ databases">
        <title>Connecting structure to function with the recovery of over 1000 high-quality activated sludge metagenome-assembled genomes encoding full-length rRNA genes using long-read sequencing.</title>
        <authorList>
            <person name="Singleton C.M."/>
            <person name="Petriglieri F."/>
            <person name="Kristensen J.M."/>
            <person name="Kirkegaard R.H."/>
            <person name="Michaelsen T.Y."/>
            <person name="Andersen M.H."/>
            <person name="Karst S.M."/>
            <person name="Dueholm M.S."/>
            <person name="Nielsen P.H."/>
            <person name="Albertsen M."/>
        </authorList>
    </citation>
    <scope>NUCLEOTIDE SEQUENCE [LARGE SCALE GENOMIC DNA]</scope>
    <source>
        <strain evidence="1">AalE_18-Q3-R2-46_BAT3C.188</strain>
        <strain evidence="2">Ribe_18-Q3-R11-54_MAXAC.001</strain>
    </source>
</reference>
<dbReference type="AlphaFoldDB" id="A0A934X336"/>
<dbReference type="Pfam" id="PF10604">
    <property type="entry name" value="Polyketide_cyc2"/>
    <property type="match status" value="1"/>
</dbReference>